<organism evidence="2 3">
    <name type="scientific">Pedobacter rhodius</name>
    <dbReference type="NCBI Taxonomy" id="3004098"/>
    <lineage>
        <taxon>Bacteria</taxon>
        <taxon>Pseudomonadati</taxon>
        <taxon>Bacteroidota</taxon>
        <taxon>Sphingobacteriia</taxon>
        <taxon>Sphingobacteriales</taxon>
        <taxon>Sphingobacteriaceae</taxon>
        <taxon>Pedobacter</taxon>
    </lineage>
</organism>
<dbReference type="InterPro" id="IPR006076">
    <property type="entry name" value="FAD-dep_OxRdtase"/>
</dbReference>
<sequence>MPNKLSYWEKSSFFDFDIILIGSGIVGLNAAINLKISEPSLKLAIIESGFLPSGASTKNAGFACFGSISELIEQEGICGAEGLVSLIEKRWKGLLKLRGILGDKEIDYQPLGGYELFKDDDIFLYEACVAKIEHYNQLIKPVIGSDTFSIGNKKISKFGLKGINGLIANRYEAQIDTGKMMFALIQYAQKLGCTIFNNCEVEEIVSEHKLLVKTKQGNFTGRKVIVTTNAFVNKLIPGLDVKPGRGQVLITKPIKNLKINGTFHYDKGFYYFRNINDRVLLGGGRNLDFRAEETTKPGLTPIVQDTLEKLLKTVILPETHFEIDYRWSGIMAFGKQLDPIVTETSPNIFCAVRCNGMGVAMGSQTGEDVAELVLKSL</sequence>
<gene>
    <name evidence="2" type="ORF">O0931_12330</name>
</gene>
<name>A0ABT4KYT9_9SPHI</name>
<dbReference type="Proteomes" id="UP001144341">
    <property type="component" value="Unassembled WGS sequence"/>
</dbReference>
<reference evidence="2" key="1">
    <citation type="submission" date="2022-12" db="EMBL/GenBank/DDBJ databases">
        <title>Genome sequence of SJ11.</title>
        <authorList>
            <person name="Woo H."/>
        </authorList>
    </citation>
    <scope>NUCLEOTIDE SEQUENCE</scope>
    <source>
        <strain evidence="2">SJ11</strain>
    </source>
</reference>
<dbReference type="SUPFAM" id="SSF51905">
    <property type="entry name" value="FAD/NAD(P)-binding domain"/>
    <property type="match status" value="1"/>
</dbReference>
<dbReference type="Gene3D" id="3.30.9.10">
    <property type="entry name" value="D-Amino Acid Oxidase, subunit A, domain 2"/>
    <property type="match status" value="1"/>
</dbReference>
<proteinExistence type="predicted"/>
<protein>
    <submittedName>
        <fullName evidence="2">FAD-binding oxidoreductase</fullName>
    </submittedName>
</protein>
<dbReference type="InterPro" id="IPR036188">
    <property type="entry name" value="FAD/NAD-bd_sf"/>
</dbReference>
<evidence type="ECO:0000313" key="3">
    <source>
        <dbReference type="Proteomes" id="UP001144341"/>
    </source>
</evidence>
<dbReference type="Pfam" id="PF01266">
    <property type="entry name" value="DAO"/>
    <property type="match status" value="1"/>
</dbReference>
<dbReference type="RefSeq" id="WP_269415881.1">
    <property type="nucleotide sequence ID" value="NZ_JAPWGL010000003.1"/>
</dbReference>
<feature type="domain" description="FAD dependent oxidoreductase" evidence="1">
    <location>
        <begin position="17"/>
        <end position="372"/>
    </location>
</feature>
<keyword evidence="3" id="KW-1185">Reference proteome</keyword>
<evidence type="ECO:0000313" key="2">
    <source>
        <dbReference type="EMBL" id="MCZ4224092.1"/>
    </source>
</evidence>
<accession>A0ABT4KYT9</accession>
<evidence type="ECO:0000259" key="1">
    <source>
        <dbReference type="Pfam" id="PF01266"/>
    </source>
</evidence>
<dbReference type="PANTHER" id="PTHR13847">
    <property type="entry name" value="SARCOSINE DEHYDROGENASE-RELATED"/>
    <property type="match status" value="1"/>
</dbReference>
<dbReference type="EMBL" id="JAPWGL010000003">
    <property type="protein sequence ID" value="MCZ4224092.1"/>
    <property type="molecule type" value="Genomic_DNA"/>
</dbReference>
<dbReference type="PANTHER" id="PTHR13847:SF281">
    <property type="entry name" value="FAD DEPENDENT OXIDOREDUCTASE DOMAIN-CONTAINING PROTEIN"/>
    <property type="match status" value="1"/>
</dbReference>
<comment type="caution">
    <text evidence="2">The sequence shown here is derived from an EMBL/GenBank/DDBJ whole genome shotgun (WGS) entry which is preliminary data.</text>
</comment>
<dbReference type="Gene3D" id="3.50.50.60">
    <property type="entry name" value="FAD/NAD(P)-binding domain"/>
    <property type="match status" value="1"/>
</dbReference>